<evidence type="ECO:0000313" key="7">
    <source>
        <dbReference type="Proteomes" id="UP000245699"/>
    </source>
</evidence>
<dbReference type="GO" id="GO:0005737">
    <property type="term" value="C:cytoplasm"/>
    <property type="evidence" value="ECO:0007669"/>
    <property type="project" value="InterPro"/>
</dbReference>
<organism evidence="6 7">
    <name type="scientific">Furculomyces boomerangus</name>
    <dbReference type="NCBI Taxonomy" id="61424"/>
    <lineage>
        <taxon>Eukaryota</taxon>
        <taxon>Fungi</taxon>
        <taxon>Fungi incertae sedis</taxon>
        <taxon>Zoopagomycota</taxon>
        <taxon>Kickxellomycotina</taxon>
        <taxon>Harpellomycetes</taxon>
        <taxon>Harpellales</taxon>
        <taxon>Harpellaceae</taxon>
        <taxon>Furculomyces</taxon>
    </lineage>
</organism>
<feature type="domain" description="Aminoacyl-transfer RNA synthetases class-II family profile" evidence="5">
    <location>
        <begin position="36"/>
        <end position="341"/>
    </location>
</feature>
<dbReference type="GO" id="GO:0004821">
    <property type="term" value="F:histidine-tRNA ligase activity"/>
    <property type="evidence" value="ECO:0007669"/>
    <property type="project" value="UniProtKB-EC"/>
</dbReference>
<dbReference type="OrthoDB" id="1906957at2759"/>
<dbReference type="SUPFAM" id="SSF55681">
    <property type="entry name" value="Class II aaRS and biotin synthetases"/>
    <property type="match status" value="1"/>
</dbReference>
<dbReference type="Proteomes" id="UP000245699">
    <property type="component" value="Unassembled WGS sequence"/>
</dbReference>
<evidence type="ECO:0000259" key="5">
    <source>
        <dbReference type="PROSITE" id="PS50862"/>
    </source>
</evidence>
<dbReference type="InterPro" id="IPR004516">
    <property type="entry name" value="HisRS/HisZ"/>
</dbReference>
<feature type="binding site" evidence="4">
    <location>
        <position position="134"/>
    </location>
    <ligand>
        <name>L-histidine</name>
        <dbReference type="ChEBI" id="CHEBI:57595"/>
    </ligand>
</feature>
<comment type="caution">
    <text evidence="6">The sequence shown here is derived from an EMBL/GenBank/DDBJ whole genome shotgun (WGS) entry which is preliminary data.</text>
</comment>
<comment type="catalytic activity">
    <reaction evidence="3">
        <text>tRNA(His) + L-histidine + ATP = L-histidyl-tRNA(His) + AMP + diphosphate + H(+)</text>
        <dbReference type="Rhea" id="RHEA:17313"/>
        <dbReference type="Rhea" id="RHEA-COMP:9665"/>
        <dbReference type="Rhea" id="RHEA-COMP:9689"/>
        <dbReference type="ChEBI" id="CHEBI:15378"/>
        <dbReference type="ChEBI" id="CHEBI:30616"/>
        <dbReference type="ChEBI" id="CHEBI:33019"/>
        <dbReference type="ChEBI" id="CHEBI:57595"/>
        <dbReference type="ChEBI" id="CHEBI:78442"/>
        <dbReference type="ChEBI" id="CHEBI:78527"/>
        <dbReference type="ChEBI" id="CHEBI:456215"/>
        <dbReference type="EC" id="6.1.1.21"/>
    </reaction>
</comment>
<dbReference type="PANTHER" id="PTHR43707">
    <property type="entry name" value="HISTIDYL-TRNA SYNTHETASE"/>
    <property type="match status" value="1"/>
</dbReference>
<proteinExistence type="inferred from homology"/>
<feature type="binding site" evidence="4">
    <location>
        <begin position="86"/>
        <end position="88"/>
    </location>
    <ligand>
        <name>L-histidine</name>
        <dbReference type="ChEBI" id="CHEBI:57595"/>
    </ligand>
</feature>
<feature type="binding site" evidence="4">
    <location>
        <position position="262"/>
    </location>
    <ligand>
        <name>L-histidine</name>
        <dbReference type="ChEBI" id="CHEBI:57595"/>
    </ligand>
</feature>
<dbReference type="SUPFAM" id="SSF52954">
    <property type="entry name" value="Class II aaRS ABD-related"/>
    <property type="match status" value="1"/>
</dbReference>
<dbReference type="Gene3D" id="3.40.50.800">
    <property type="entry name" value="Anticodon-binding domain"/>
    <property type="match status" value="1"/>
</dbReference>
<evidence type="ECO:0000256" key="4">
    <source>
        <dbReference type="PIRSR" id="PIRSR001549-1"/>
    </source>
</evidence>
<dbReference type="CDD" id="cd00773">
    <property type="entry name" value="HisRS-like_core"/>
    <property type="match status" value="1"/>
</dbReference>
<dbReference type="GO" id="GO:0005524">
    <property type="term" value="F:ATP binding"/>
    <property type="evidence" value="ECO:0007669"/>
    <property type="project" value="InterPro"/>
</dbReference>
<dbReference type="InterPro" id="IPR036621">
    <property type="entry name" value="Anticodon-bd_dom_sf"/>
</dbReference>
<evidence type="ECO:0000256" key="1">
    <source>
        <dbReference type="ARBA" id="ARBA00008226"/>
    </source>
</evidence>
<dbReference type="InterPro" id="IPR045864">
    <property type="entry name" value="aa-tRNA-synth_II/BPL/LPL"/>
</dbReference>
<dbReference type="AlphaFoldDB" id="A0A2T9YZ06"/>
<dbReference type="PROSITE" id="PS50862">
    <property type="entry name" value="AA_TRNA_LIGASE_II"/>
    <property type="match status" value="1"/>
</dbReference>
<name>A0A2T9YZ06_9FUNG</name>
<dbReference type="STRING" id="61424.A0A2T9YZ06"/>
<dbReference type="PANTHER" id="PTHR43707:SF1">
    <property type="entry name" value="HISTIDINE--TRNA LIGASE, MITOCHONDRIAL-RELATED"/>
    <property type="match status" value="1"/>
</dbReference>
<dbReference type="Pfam" id="PF13393">
    <property type="entry name" value="tRNA-synt_His"/>
    <property type="match status" value="1"/>
</dbReference>
<dbReference type="EC" id="6.1.1.21" evidence="2"/>
<dbReference type="Gene3D" id="3.30.930.10">
    <property type="entry name" value="Bira Bifunctional Protein, Domain 2"/>
    <property type="match status" value="1"/>
</dbReference>
<dbReference type="NCBIfam" id="TIGR00442">
    <property type="entry name" value="hisS"/>
    <property type="match status" value="1"/>
</dbReference>
<evidence type="ECO:0000256" key="3">
    <source>
        <dbReference type="ARBA" id="ARBA00047639"/>
    </source>
</evidence>
<dbReference type="EMBL" id="MBFT01000104">
    <property type="protein sequence ID" value="PVU97585.1"/>
    <property type="molecule type" value="Genomic_DNA"/>
</dbReference>
<sequence length="454" mass="51317">MYLEHTECRSIRGMPDKLDFECRKKEYIVSVGQDLARSYGYKEIQTPILEFASVYTKSVGETSDIASKEMYTFSDRNNDLISLRPEGTAGVVRAFLSNNLAANLPCKMYYSGPMFRHERPQKGRLRQFDQFGIECYGVHHPTADIESIMIAWKFIQNIGVSKNAKILINTLGDLESRNAYIKILIDYLNTKKSQLSKDSLDRLNKNPLRIFDSKDTNDIQIVANSPNLFDYLSPSSLKHYQFVEKVLSDLGIPIERNNRLVRGLDYYDHTVWEIVVDSNNLGKSQDTVLAGGRYNGLVKTMSGNLNVPGIGWGAGIDRLSLLLDGNRVCKDHVPICVVLVPDNIDSDNPNETNLRSISTDIAGLGMRVMSMLVDNKIPAVLIHSTKSNNSEDSYMESYRTLSKQLFTAANFYPKHVVIIGKSEAQFGKVLIRDFETKEQDECLLEELLKNIVIE</sequence>
<reference evidence="6 7" key="1">
    <citation type="journal article" date="2018" name="MBio">
        <title>Comparative Genomics Reveals the Core Gene Toolbox for the Fungus-Insect Symbiosis.</title>
        <authorList>
            <person name="Wang Y."/>
            <person name="Stata M."/>
            <person name="Wang W."/>
            <person name="Stajich J.E."/>
            <person name="White M.M."/>
            <person name="Moncalvo J.M."/>
        </authorList>
    </citation>
    <scope>NUCLEOTIDE SEQUENCE [LARGE SCALE GENOMIC DNA]</scope>
    <source>
        <strain evidence="6 7">AUS-77-4</strain>
    </source>
</reference>
<dbReference type="InterPro" id="IPR041715">
    <property type="entry name" value="HisRS-like_core"/>
</dbReference>
<feature type="binding site" evidence="4">
    <location>
        <position position="130"/>
    </location>
    <ligand>
        <name>L-histidine</name>
        <dbReference type="ChEBI" id="CHEBI:57595"/>
    </ligand>
</feature>
<dbReference type="PIRSF" id="PIRSF001549">
    <property type="entry name" value="His-tRNA_synth"/>
    <property type="match status" value="1"/>
</dbReference>
<gene>
    <name evidence="6" type="ORF">BB559_001974</name>
</gene>
<keyword evidence="7" id="KW-1185">Reference proteome</keyword>
<dbReference type="InterPro" id="IPR006195">
    <property type="entry name" value="aa-tRNA-synth_II"/>
</dbReference>
<dbReference type="HAMAP" id="MF_00127">
    <property type="entry name" value="His_tRNA_synth"/>
    <property type="match status" value="1"/>
</dbReference>
<accession>A0A2T9YZ06</accession>
<evidence type="ECO:0000313" key="6">
    <source>
        <dbReference type="EMBL" id="PVU97585.1"/>
    </source>
</evidence>
<dbReference type="InterPro" id="IPR015807">
    <property type="entry name" value="His-tRNA-ligase"/>
</dbReference>
<protein>
    <recommendedName>
        <fullName evidence="2">histidine--tRNA ligase</fullName>
        <ecNumber evidence="2">6.1.1.21</ecNumber>
    </recommendedName>
</protein>
<comment type="similarity">
    <text evidence="1">Belongs to the class-II aminoacyl-tRNA synthetase family.</text>
</comment>
<evidence type="ECO:0000256" key="2">
    <source>
        <dbReference type="ARBA" id="ARBA00012815"/>
    </source>
</evidence>
<feature type="binding site" evidence="4">
    <location>
        <position position="116"/>
    </location>
    <ligand>
        <name>L-histidine</name>
        <dbReference type="ChEBI" id="CHEBI:57595"/>
    </ligand>
</feature>
<feature type="binding site" evidence="4">
    <location>
        <begin position="266"/>
        <end position="267"/>
    </location>
    <ligand>
        <name>L-histidine</name>
        <dbReference type="ChEBI" id="CHEBI:57595"/>
    </ligand>
</feature>
<dbReference type="GO" id="GO:0006427">
    <property type="term" value="P:histidyl-tRNA aminoacylation"/>
    <property type="evidence" value="ECO:0007669"/>
    <property type="project" value="InterPro"/>
</dbReference>